<evidence type="ECO:0000256" key="1">
    <source>
        <dbReference type="ARBA" id="ARBA00001933"/>
    </source>
</evidence>
<dbReference type="InterPro" id="IPR015421">
    <property type="entry name" value="PyrdxlP-dep_Trfase_major"/>
</dbReference>
<dbReference type="Proteomes" id="UP001151699">
    <property type="component" value="Chromosome C"/>
</dbReference>
<dbReference type="PANTHER" id="PTHR21152:SF40">
    <property type="entry name" value="ALANINE--GLYOXYLATE AMINOTRANSFERASE"/>
    <property type="match status" value="1"/>
</dbReference>
<dbReference type="EC" id="2.6.1.44" evidence="3"/>
<dbReference type="AlphaFoldDB" id="A0A9Q0MP35"/>
<dbReference type="SUPFAM" id="SSF53383">
    <property type="entry name" value="PLP-dependent transferases"/>
    <property type="match status" value="1"/>
</dbReference>
<dbReference type="Pfam" id="PF00266">
    <property type="entry name" value="Aminotran_5"/>
    <property type="match status" value="1"/>
</dbReference>
<keyword evidence="5" id="KW-0808">Transferase</keyword>
<accession>A0A9Q0MP35</accession>
<organism evidence="8 9">
    <name type="scientific">Pseudolycoriella hygida</name>
    <dbReference type="NCBI Taxonomy" id="35572"/>
    <lineage>
        <taxon>Eukaryota</taxon>
        <taxon>Metazoa</taxon>
        <taxon>Ecdysozoa</taxon>
        <taxon>Arthropoda</taxon>
        <taxon>Hexapoda</taxon>
        <taxon>Insecta</taxon>
        <taxon>Pterygota</taxon>
        <taxon>Neoptera</taxon>
        <taxon>Endopterygota</taxon>
        <taxon>Diptera</taxon>
        <taxon>Nematocera</taxon>
        <taxon>Sciaroidea</taxon>
        <taxon>Sciaridae</taxon>
        <taxon>Pseudolycoriella</taxon>
    </lineage>
</organism>
<comment type="cofactor">
    <cofactor evidence="1">
        <name>pyridoxal 5'-phosphate</name>
        <dbReference type="ChEBI" id="CHEBI:597326"/>
    </cofactor>
</comment>
<gene>
    <name evidence="8" type="primary">AGT_1</name>
    <name evidence="8" type="ORF">Bhyg_14111</name>
</gene>
<proteinExistence type="inferred from homology"/>
<evidence type="ECO:0000256" key="3">
    <source>
        <dbReference type="ARBA" id="ARBA00013049"/>
    </source>
</evidence>
<dbReference type="OrthoDB" id="7403325at2759"/>
<evidence type="ECO:0000313" key="9">
    <source>
        <dbReference type="Proteomes" id="UP001151699"/>
    </source>
</evidence>
<protein>
    <recommendedName>
        <fullName evidence="3">alanine--glyoxylate transaminase</fullName>
        <ecNumber evidence="3">2.6.1.44</ecNumber>
    </recommendedName>
</protein>
<sequence length="226" mass="24497">MDMTPPNALFQPLNVPSKILMGPGPSNMSQRISDSLSLPILGHLHPETLKIMDDVKLGCQYIFQTKNEVTLCVSASGHGGMEASLCNLIEPGDRILLGVTGLWGHRASDMAKRYGAECKFVTAETGSALTLAQIEEALVKYRPVLFFVVQGDSSTGVLQPLEGVGELCHKYNCLLVVDTVASLGGTPFYADKWMVDVVYTGSQKTLCGMNLWIEVEGISFESCYSD</sequence>
<dbReference type="GO" id="GO:0019265">
    <property type="term" value="P:glycine biosynthetic process, by transamination of glyoxylate"/>
    <property type="evidence" value="ECO:0007669"/>
    <property type="project" value="TreeGrafter"/>
</dbReference>
<dbReference type="EMBL" id="WJQU01000004">
    <property type="protein sequence ID" value="KAJ6635525.1"/>
    <property type="molecule type" value="Genomic_DNA"/>
</dbReference>
<dbReference type="Gene3D" id="3.90.1150.10">
    <property type="entry name" value="Aspartate Aminotransferase, domain 1"/>
    <property type="match status" value="1"/>
</dbReference>
<dbReference type="GO" id="GO:0004760">
    <property type="term" value="F:L-serine-pyruvate transaminase activity"/>
    <property type="evidence" value="ECO:0007669"/>
    <property type="project" value="TreeGrafter"/>
</dbReference>
<dbReference type="GO" id="GO:0005777">
    <property type="term" value="C:peroxisome"/>
    <property type="evidence" value="ECO:0007669"/>
    <property type="project" value="TreeGrafter"/>
</dbReference>
<keyword evidence="4 8" id="KW-0032">Aminotransferase</keyword>
<evidence type="ECO:0000259" key="7">
    <source>
        <dbReference type="Pfam" id="PF00266"/>
    </source>
</evidence>
<keyword evidence="6" id="KW-0663">Pyridoxal phosphate</keyword>
<dbReference type="PANTHER" id="PTHR21152">
    <property type="entry name" value="AMINOTRANSFERASE CLASS V"/>
    <property type="match status" value="1"/>
</dbReference>
<evidence type="ECO:0000256" key="5">
    <source>
        <dbReference type="ARBA" id="ARBA00022679"/>
    </source>
</evidence>
<dbReference type="FunFam" id="3.40.640.10:FF:000027">
    <property type="entry name" value="Serine--pyruvate aminotransferase, mitochondrial"/>
    <property type="match status" value="1"/>
</dbReference>
<evidence type="ECO:0000256" key="6">
    <source>
        <dbReference type="ARBA" id="ARBA00022898"/>
    </source>
</evidence>
<dbReference type="InterPro" id="IPR015424">
    <property type="entry name" value="PyrdxlP-dep_Trfase"/>
</dbReference>
<dbReference type="InterPro" id="IPR000192">
    <property type="entry name" value="Aminotrans_V_dom"/>
</dbReference>
<dbReference type="GO" id="GO:0008453">
    <property type="term" value="F:alanine-glyoxylate transaminase activity"/>
    <property type="evidence" value="ECO:0007669"/>
    <property type="project" value="UniProtKB-EC"/>
</dbReference>
<reference evidence="8" key="1">
    <citation type="submission" date="2022-07" db="EMBL/GenBank/DDBJ databases">
        <authorList>
            <person name="Trinca V."/>
            <person name="Uliana J.V.C."/>
            <person name="Torres T.T."/>
            <person name="Ward R.J."/>
            <person name="Monesi N."/>
        </authorList>
    </citation>
    <scope>NUCLEOTIDE SEQUENCE</scope>
    <source>
        <strain evidence="8">HSMRA1968</strain>
        <tissue evidence="8">Whole embryos</tissue>
    </source>
</reference>
<evidence type="ECO:0000313" key="8">
    <source>
        <dbReference type="EMBL" id="KAJ6635525.1"/>
    </source>
</evidence>
<keyword evidence="9" id="KW-1185">Reference proteome</keyword>
<evidence type="ECO:0000256" key="2">
    <source>
        <dbReference type="ARBA" id="ARBA00009236"/>
    </source>
</evidence>
<comment type="caution">
    <text evidence="8">The sequence shown here is derived from an EMBL/GenBank/DDBJ whole genome shotgun (WGS) entry which is preliminary data.</text>
</comment>
<comment type="similarity">
    <text evidence="2">Belongs to the class-V pyridoxal-phosphate-dependent aminotransferase family.</text>
</comment>
<name>A0A9Q0MP35_9DIPT</name>
<evidence type="ECO:0000256" key="4">
    <source>
        <dbReference type="ARBA" id="ARBA00022576"/>
    </source>
</evidence>
<dbReference type="InterPro" id="IPR015422">
    <property type="entry name" value="PyrdxlP-dep_Trfase_small"/>
</dbReference>
<dbReference type="Gene3D" id="3.40.640.10">
    <property type="entry name" value="Type I PLP-dependent aspartate aminotransferase-like (Major domain)"/>
    <property type="match status" value="1"/>
</dbReference>
<feature type="domain" description="Aminotransferase class V" evidence="7">
    <location>
        <begin position="42"/>
        <end position="207"/>
    </location>
</feature>